<dbReference type="Proteomes" id="UP000075884">
    <property type="component" value="Unassembled WGS sequence"/>
</dbReference>
<organism evidence="9 10">
    <name type="scientific">Anopheles dirus</name>
    <dbReference type="NCBI Taxonomy" id="7168"/>
    <lineage>
        <taxon>Eukaryota</taxon>
        <taxon>Metazoa</taxon>
        <taxon>Ecdysozoa</taxon>
        <taxon>Arthropoda</taxon>
        <taxon>Hexapoda</taxon>
        <taxon>Insecta</taxon>
        <taxon>Pterygota</taxon>
        <taxon>Neoptera</taxon>
        <taxon>Endopterygota</taxon>
        <taxon>Diptera</taxon>
        <taxon>Nematocera</taxon>
        <taxon>Culicoidea</taxon>
        <taxon>Culicidae</taxon>
        <taxon>Anophelinae</taxon>
        <taxon>Anopheles</taxon>
    </lineage>
</organism>
<evidence type="ECO:0000313" key="10">
    <source>
        <dbReference type="Proteomes" id="UP000075884"/>
    </source>
</evidence>
<dbReference type="PANTHER" id="PTHR45664">
    <property type="entry name" value="PROTEIN ZERKNUELLT 1-RELATED"/>
    <property type="match status" value="1"/>
</dbReference>
<feature type="compositionally biased region" description="Low complexity" evidence="7">
    <location>
        <begin position="234"/>
        <end position="245"/>
    </location>
</feature>
<dbReference type="GO" id="GO:0005634">
    <property type="term" value="C:nucleus"/>
    <property type="evidence" value="ECO:0007669"/>
    <property type="project" value="UniProtKB-SubCell"/>
</dbReference>
<evidence type="ECO:0000256" key="7">
    <source>
        <dbReference type="SAM" id="MobiDB-lite"/>
    </source>
</evidence>
<dbReference type="InterPro" id="IPR001356">
    <property type="entry name" value="HD"/>
</dbReference>
<evidence type="ECO:0000256" key="1">
    <source>
        <dbReference type="ARBA" id="ARBA00004123"/>
    </source>
</evidence>
<reference evidence="10" key="1">
    <citation type="submission" date="2013-03" db="EMBL/GenBank/DDBJ databases">
        <title>The Genome Sequence of Anopheles dirus WRAIR2.</title>
        <authorList>
            <consortium name="The Broad Institute Genomics Platform"/>
            <person name="Neafsey D.E."/>
            <person name="Walton C."/>
            <person name="Walker B."/>
            <person name="Young S.K."/>
            <person name="Zeng Q."/>
            <person name="Gargeya S."/>
            <person name="Fitzgerald M."/>
            <person name="Haas B."/>
            <person name="Abouelleil A."/>
            <person name="Allen A.W."/>
            <person name="Alvarado L."/>
            <person name="Arachchi H.M."/>
            <person name="Berlin A.M."/>
            <person name="Chapman S.B."/>
            <person name="Gainer-Dewar J."/>
            <person name="Goldberg J."/>
            <person name="Griggs A."/>
            <person name="Gujja S."/>
            <person name="Hansen M."/>
            <person name="Howarth C."/>
            <person name="Imamovic A."/>
            <person name="Ireland A."/>
            <person name="Larimer J."/>
            <person name="McCowan C."/>
            <person name="Murphy C."/>
            <person name="Pearson M."/>
            <person name="Poon T.W."/>
            <person name="Priest M."/>
            <person name="Roberts A."/>
            <person name="Saif S."/>
            <person name="Shea T."/>
            <person name="Sisk P."/>
            <person name="Sykes S."/>
            <person name="Wortman J."/>
            <person name="Nusbaum C."/>
            <person name="Birren B."/>
        </authorList>
    </citation>
    <scope>NUCLEOTIDE SEQUENCE [LARGE SCALE GENOMIC DNA]</scope>
    <source>
        <strain evidence="10">WRAIR2</strain>
    </source>
</reference>
<dbReference type="GO" id="GO:0000981">
    <property type="term" value="F:DNA-binding transcription factor activity, RNA polymerase II-specific"/>
    <property type="evidence" value="ECO:0007669"/>
    <property type="project" value="TreeGrafter"/>
</dbReference>
<dbReference type="PRINTS" id="PR00024">
    <property type="entry name" value="HOMEOBOX"/>
</dbReference>
<dbReference type="InterPro" id="IPR020479">
    <property type="entry name" value="HD_metazoa"/>
</dbReference>
<dbReference type="STRING" id="7168.A0A182NN46"/>
<evidence type="ECO:0000256" key="5">
    <source>
        <dbReference type="PROSITE-ProRule" id="PRU00108"/>
    </source>
</evidence>
<evidence type="ECO:0000256" key="4">
    <source>
        <dbReference type="ARBA" id="ARBA00023242"/>
    </source>
</evidence>
<accession>A0A182NN46</accession>
<dbReference type="VEuPathDB" id="VectorBase:ADIR009081"/>
<dbReference type="CDD" id="cd00086">
    <property type="entry name" value="homeodomain"/>
    <property type="match status" value="1"/>
</dbReference>
<comment type="subcellular location">
    <subcellularLocation>
        <location evidence="1 5 6">Nucleus</location>
    </subcellularLocation>
</comment>
<feature type="region of interest" description="Disordered" evidence="7">
    <location>
        <begin position="225"/>
        <end position="246"/>
    </location>
</feature>
<evidence type="ECO:0000256" key="2">
    <source>
        <dbReference type="ARBA" id="ARBA00023125"/>
    </source>
</evidence>
<evidence type="ECO:0000256" key="6">
    <source>
        <dbReference type="RuleBase" id="RU000682"/>
    </source>
</evidence>
<dbReference type="GO" id="GO:0009893">
    <property type="term" value="P:positive regulation of metabolic process"/>
    <property type="evidence" value="ECO:0007669"/>
    <property type="project" value="UniProtKB-ARBA"/>
</dbReference>
<protein>
    <recommendedName>
        <fullName evidence="8">Homeobox domain-containing protein</fullName>
    </recommendedName>
</protein>
<keyword evidence="4 5" id="KW-0539">Nucleus</keyword>
<sequence>MLSSISELFGDHEVNDFVQYKTNDGIGPGGLDLARLNDGKFWSTELVNVPFLDRSTVGSLLDLDESPPTYDEFYTSKLTIPTMLQSSESTGHPNIAASTNILQGSQATVSACPTSSGSVIQSVQASELIESFLSTGDTMTSTSVVGTTGYGGTTKRSRTAFTSSQLVELEKEFHSNRYLCRPRRIELTRKLALTERQIKIWFQNRRMKHKKESCNVKDINKMKSSCHCTDGETSQSPKMSSPSSPHRFHVSLGVDDDRNGHQSIVNRLMAHSTYAPRIPAHSYSSYNNDCNGNAPSKIASSQYSASKNDGIESCYHAPQKFNDSDEAFGLPMPCGDMLGHSNLILSTDIETSSELKEVDSYEYFPSIIHALDSSILPLPLATSTATPIDESLKEPSQMTMILMPSSSSSASTEEPITANPLVDTSFPLLAGSQQPTVASTTSPDGSIIGVSSPSVTIQWGNKNHQKQHHNHNLRQAPVIGDSNNNKSTNFDSLCNGSSLGHQHHRAQLQHIPSSIKQQQQHAVGVGVNVSLHAATVTTNAAANSLLSSPSRCGSVFLDL</sequence>
<feature type="DNA-binding region" description="Homeobox" evidence="5">
    <location>
        <begin position="154"/>
        <end position="213"/>
    </location>
</feature>
<dbReference type="GO" id="GO:0000978">
    <property type="term" value="F:RNA polymerase II cis-regulatory region sequence-specific DNA binding"/>
    <property type="evidence" value="ECO:0007669"/>
    <property type="project" value="TreeGrafter"/>
</dbReference>
<evidence type="ECO:0000313" key="9">
    <source>
        <dbReference type="EnsemblMetazoa" id="ADIR009081-PA"/>
    </source>
</evidence>
<keyword evidence="3 5" id="KW-0371">Homeobox</keyword>
<keyword evidence="10" id="KW-1185">Reference proteome</keyword>
<dbReference type="InterPro" id="IPR009057">
    <property type="entry name" value="Homeodomain-like_sf"/>
</dbReference>
<dbReference type="PANTHER" id="PTHR45664:SF12">
    <property type="entry name" value="PANCREAS_DUODENUM HOMEOBOX PROTEIN 1"/>
    <property type="match status" value="1"/>
</dbReference>
<dbReference type="Pfam" id="PF00046">
    <property type="entry name" value="Homeodomain"/>
    <property type="match status" value="1"/>
</dbReference>
<reference evidence="9" key="2">
    <citation type="submission" date="2020-05" db="UniProtKB">
        <authorList>
            <consortium name="EnsemblMetazoa"/>
        </authorList>
    </citation>
    <scope>IDENTIFICATION</scope>
    <source>
        <strain evidence="9">WRAIR2</strain>
    </source>
</reference>
<evidence type="ECO:0000259" key="8">
    <source>
        <dbReference type="PROSITE" id="PS50071"/>
    </source>
</evidence>
<evidence type="ECO:0000256" key="3">
    <source>
        <dbReference type="ARBA" id="ARBA00023155"/>
    </source>
</evidence>
<dbReference type="SMART" id="SM00389">
    <property type="entry name" value="HOX"/>
    <property type="match status" value="1"/>
</dbReference>
<keyword evidence="2 5" id="KW-0238">DNA-binding</keyword>
<proteinExistence type="predicted"/>
<dbReference type="AlphaFoldDB" id="A0A182NN46"/>
<dbReference type="PROSITE" id="PS50071">
    <property type="entry name" value="HOMEOBOX_2"/>
    <property type="match status" value="1"/>
</dbReference>
<feature type="domain" description="Homeobox" evidence="8">
    <location>
        <begin position="152"/>
        <end position="212"/>
    </location>
</feature>
<dbReference type="Gene3D" id="1.10.10.60">
    <property type="entry name" value="Homeodomain-like"/>
    <property type="match status" value="1"/>
</dbReference>
<name>A0A182NN46_9DIPT</name>
<dbReference type="SUPFAM" id="SSF46689">
    <property type="entry name" value="Homeodomain-like"/>
    <property type="match status" value="1"/>
</dbReference>
<dbReference type="EnsemblMetazoa" id="ADIR009081-RA">
    <property type="protein sequence ID" value="ADIR009081-PA"/>
    <property type="gene ID" value="ADIR009081"/>
</dbReference>